<dbReference type="Proteomes" id="UP000271162">
    <property type="component" value="Unassembled WGS sequence"/>
</dbReference>
<organism evidence="4">
    <name type="scientific">Nippostrongylus brasiliensis</name>
    <name type="common">Rat hookworm</name>
    <dbReference type="NCBI Taxonomy" id="27835"/>
    <lineage>
        <taxon>Eukaryota</taxon>
        <taxon>Metazoa</taxon>
        <taxon>Ecdysozoa</taxon>
        <taxon>Nematoda</taxon>
        <taxon>Chromadorea</taxon>
        <taxon>Rhabditida</taxon>
        <taxon>Rhabditina</taxon>
        <taxon>Rhabditomorpha</taxon>
        <taxon>Strongyloidea</taxon>
        <taxon>Heligmosomidae</taxon>
        <taxon>Nippostrongylus</taxon>
    </lineage>
</organism>
<dbReference type="WBParaSite" id="NBR_0002071801-mRNA-1">
    <property type="protein sequence ID" value="NBR_0002071801-mRNA-1"/>
    <property type="gene ID" value="NBR_0002071801"/>
</dbReference>
<feature type="compositionally biased region" description="Acidic residues" evidence="1">
    <location>
        <begin position="94"/>
        <end position="114"/>
    </location>
</feature>
<dbReference type="EMBL" id="UYSL01025446">
    <property type="protein sequence ID" value="VDL84457.1"/>
    <property type="molecule type" value="Genomic_DNA"/>
</dbReference>
<evidence type="ECO:0000313" key="2">
    <source>
        <dbReference type="EMBL" id="VDL84457.1"/>
    </source>
</evidence>
<feature type="region of interest" description="Disordered" evidence="1">
    <location>
        <begin position="90"/>
        <end position="114"/>
    </location>
</feature>
<reference evidence="2 3" key="2">
    <citation type="submission" date="2018-11" db="EMBL/GenBank/DDBJ databases">
        <authorList>
            <consortium name="Pathogen Informatics"/>
        </authorList>
    </citation>
    <scope>NUCLEOTIDE SEQUENCE [LARGE SCALE GENOMIC DNA]</scope>
</reference>
<reference evidence="4" key="1">
    <citation type="submission" date="2017-02" db="UniProtKB">
        <authorList>
            <consortium name="WormBaseParasite"/>
        </authorList>
    </citation>
    <scope>IDENTIFICATION</scope>
</reference>
<proteinExistence type="predicted"/>
<name>A0A0N4YTZ6_NIPBR</name>
<dbReference type="AlphaFoldDB" id="A0A0N4YTZ6"/>
<gene>
    <name evidence="2" type="ORF">NBR_LOCUS20719</name>
</gene>
<protein>
    <submittedName>
        <fullName evidence="4">Der GTPase-activating protein YihI</fullName>
    </submittedName>
</protein>
<keyword evidence="3" id="KW-1185">Reference proteome</keyword>
<evidence type="ECO:0000313" key="3">
    <source>
        <dbReference type="Proteomes" id="UP000271162"/>
    </source>
</evidence>
<evidence type="ECO:0000256" key="1">
    <source>
        <dbReference type="SAM" id="MobiDB-lite"/>
    </source>
</evidence>
<sequence>MAKAPPSETDVVVTVRVPFSEDGDKTFRFPREPPVPIRHSLLAPKEDSQEIAALEEMMVELKLLLNQRILDCDDDGRDYGNLRESLIALLDDGSGGEDQSEEDGDDEESEGEVS</sequence>
<accession>A0A0N4YTZ6</accession>
<evidence type="ECO:0000313" key="4">
    <source>
        <dbReference type="WBParaSite" id="NBR_0002071801-mRNA-1"/>
    </source>
</evidence>